<feature type="domain" description="DUF7507" evidence="5">
    <location>
        <begin position="524"/>
        <end position="630"/>
    </location>
</feature>
<organism evidence="6 7">
    <name type="scientific">Agromyces soli</name>
    <dbReference type="NCBI Taxonomy" id="659012"/>
    <lineage>
        <taxon>Bacteria</taxon>
        <taxon>Bacillati</taxon>
        <taxon>Actinomycetota</taxon>
        <taxon>Actinomycetes</taxon>
        <taxon>Micrococcales</taxon>
        <taxon>Microbacteriaceae</taxon>
        <taxon>Agromyces</taxon>
    </lineage>
</organism>
<dbReference type="InterPro" id="IPR055354">
    <property type="entry name" value="DUF7507"/>
</dbReference>
<reference evidence="6 7" key="1">
    <citation type="submission" date="2022-03" db="EMBL/GenBank/DDBJ databases">
        <title>Agromyces sp. isolated from the gut of P. brevitarsis seulensis larvae.</title>
        <authorList>
            <person name="Won M."/>
            <person name="Kwon S.-W."/>
        </authorList>
    </citation>
    <scope>NUCLEOTIDE SEQUENCE [LARGE SCALE GENOMIC DNA]</scope>
    <source>
        <strain evidence="6 7">KACC 16215</strain>
    </source>
</reference>
<evidence type="ECO:0000256" key="2">
    <source>
        <dbReference type="SAM" id="Phobius"/>
    </source>
</evidence>
<dbReference type="InterPro" id="IPR013783">
    <property type="entry name" value="Ig-like_fold"/>
</dbReference>
<protein>
    <recommendedName>
        <fullName evidence="8">DUF11 domain-containing protein</fullName>
    </recommendedName>
</protein>
<feature type="compositionally biased region" description="Polar residues" evidence="1">
    <location>
        <begin position="320"/>
        <end position="330"/>
    </location>
</feature>
<feature type="region of interest" description="Disordered" evidence="1">
    <location>
        <begin position="315"/>
        <end position="335"/>
    </location>
</feature>
<evidence type="ECO:0000313" key="7">
    <source>
        <dbReference type="Proteomes" id="UP000831304"/>
    </source>
</evidence>
<keyword evidence="2" id="KW-1133">Transmembrane helix</keyword>
<dbReference type="Pfam" id="PF24346">
    <property type="entry name" value="DUF7507"/>
    <property type="match status" value="9"/>
</dbReference>
<feature type="chain" id="PRO_5045110268" description="DUF11 domain-containing protein" evidence="3">
    <location>
        <begin position="36"/>
        <end position="1496"/>
    </location>
</feature>
<evidence type="ECO:0000313" key="6">
    <source>
        <dbReference type="EMBL" id="UOE25706.1"/>
    </source>
</evidence>
<feature type="domain" description="DUF7507" evidence="5">
    <location>
        <begin position="759"/>
        <end position="861"/>
    </location>
</feature>
<feature type="domain" description="DUF7507" evidence="5">
    <location>
        <begin position="1104"/>
        <end position="1207"/>
    </location>
</feature>
<keyword evidence="7" id="KW-1185">Reference proteome</keyword>
<dbReference type="InterPro" id="IPR048834">
    <property type="entry name" value="SpaA_pre-album"/>
</dbReference>
<feature type="region of interest" description="Disordered" evidence="1">
    <location>
        <begin position="1309"/>
        <end position="1333"/>
    </location>
</feature>
<proteinExistence type="predicted"/>
<feature type="domain" description="DUF7507" evidence="5">
    <location>
        <begin position="1335"/>
        <end position="1434"/>
    </location>
</feature>
<accession>A0ABY4ARB0</accession>
<feature type="compositionally biased region" description="Polar residues" evidence="1">
    <location>
        <begin position="845"/>
        <end position="858"/>
    </location>
</feature>
<evidence type="ECO:0000256" key="1">
    <source>
        <dbReference type="SAM" id="MobiDB-lite"/>
    </source>
</evidence>
<keyword evidence="2" id="KW-0472">Membrane</keyword>
<dbReference type="EMBL" id="CP094533">
    <property type="protein sequence ID" value="UOE25706.1"/>
    <property type="molecule type" value="Genomic_DNA"/>
</dbReference>
<dbReference type="InterPro" id="IPR051172">
    <property type="entry name" value="Chlamydia_OmcB"/>
</dbReference>
<feature type="domain" description="DUF7507" evidence="5">
    <location>
        <begin position="988"/>
        <end position="1092"/>
    </location>
</feature>
<dbReference type="Gene3D" id="2.60.40.10">
    <property type="entry name" value="Immunoglobulins"/>
    <property type="match status" value="5"/>
</dbReference>
<feature type="transmembrane region" description="Helical" evidence="2">
    <location>
        <begin position="1463"/>
        <end position="1486"/>
    </location>
</feature>
<dbReference type="NCBIfam" id="TIGR01451">
    <property type="entry name" value="B_ant_repeat"/>
    <property type="match status" value="5"/>
</dbReference>
<dbReference type="Pfam" id="PF20674">
    <property type="entry name" value="SpaA_3"/>
    <property type="match status" value="1"/>
</dbReference>
<feature type="region of interest" description="Disordered" evidence="1">
    <location>
        <begin position="486"/>
        <end position="522"/>
    </location>
</feature>
<evidence type="ECO:0000259" key="5">
    <source>
        <dbReference type="Pfam" id="PF24346"/>
    </source>
</evidence>
<feature type="region of interest" description="Disordered" evidence="1">
    <location>
        <begin position="1073"/>
        <end position="1104"/>
    </location>
</feature>
<feature type="domain" description="DUF7507" evidence="5">
    <location>
        <begin position="407"/>
        <end position="509"/>
    </location>
</feature>
<feature type="compositionally biased region" description="Polar residues" evidence="1">
    <location>
        <begin position="1074"/>
        <end position="1084"/>
    </location>
</feature>
<evidence type="ECO:0000259" key="4">
    <source>
        <dbReference type="Pfam" id="PF20674"/>
    </source>
</evidence>
<dbReference type="InterPro" id="IPR047589">
    <property type="entry name" value="DUF11_rpt"/>
</dbReference>
<feature type="compositionally biased region" description="Low complexity" evidence="1">
    <location>
        <begin position="509"/>
        <end position="522"/>
    </location>
</feature>
<feature type="signal peptide" evidence="3">
    <location>
        <begin position="1"/>
        <end position="35"/>
    </location>
</feature>
<keyword evidence="2" id="KW-0812">Transmembrane</keyword>
<gene>
    <name evidence="6" type="ORF">MTP13_15480</name>
</gene>
<dbReference type="Proteomes" id="UP000831304">
    <property type="component" value="Chromosome"/>
</dbReference>
<feature type="domain" description="DUF7507" evidence="5">
    <location>
        <begin position="873"/>
        <end position="976"/>
    </location>
</feature>
<evidence type="ECO:0008006" key="8">
    <source>
        <dbReference type="Google" id="ProtNLM"/>
    </source>
</evidence>
<dbReference type="RefSeq" id="WP_243568571.1">
    <property type="nucleotide sequence ID" value="NZ_BAAARD010000010.1"/>
</dbReference>
<feature type="domain" description="DUF7507" evidence="5">
    <location>
        <begin position="643"/>
        <end position="742"/>
    </location>
</feature>
<dbReference type="SUPFAM" id="SSF63829">
    <property type="entry name" value="Calcium-dependent phosphotriesterase"/>
    <property type="match status" value="1"/>
</dbReference>
<evidence type="ECO:0000256" key="3">
    <source>
        <dbReference type="SAM" id="SignalP"/>
    </source>
</evidence>
<feature type="region of interest" description="Disordered" evidence="1">
    <location>
        <begin position="845"/>
        <end position="871"/>
    </location>
</feature>
<keyword evidence="3" id="KW-0732">Signal</keyword>
<feature type="domain" description="SpaA-like prealbumin fold" evidence="4">
    <location>
        <begin position="289"/>
        <end position="403"/>
    </location>
</feature>
<dbReference type="PANTHER" id="PTHR34819">
    <property type="entry name" value="LARGE CYSTEINE-RICH PERIPLASMIC PROTEIN OMCB"/>
    <property type="match status" value="1"/>
</dbReference>
<feature type="domain" description="DUF7507" evidence="5">
    <location>
        <begin position="1219"/>
        <end position="1323"/>
    </location>
</feature>
<sequence>MKKPARRERRRMAATTVLGLLATLFVAPISATSDALPAIAATTFDCTSVYSLRAPSPNNYLMEVDPGTGVATNVGRFDNSGSTTNLNALGFTGDGRRAIAAGQTGTYLLMMDPDGTTTALVRGLPNAAVNVTHGAVNTAANVYYYGGFSGSTAYVYGYDLGADEYLGLVARGSVPGGNNGDWAFDSTGYLYVIAGGNGGNTLSVVKQQLPTTSQPQPRAITGETLTTINTPNNNINGIAFGGDGYLYMASGTTWYQANPSTGQVISQRALTGDNRNDSGDLGSCASPNTISVRKAFPEGRVDAADQVTLEVTGGGITRGNRATTSGSKQGVQDDPAMIAGPVIGLGGETYRVTESGAGADERYVRSWRCVDTNSNRELARGGGTSGEFVLPSGSAVVCTFTNDAQRPSVGLTKTAGTPTDVNDNGITDAGDTIAYEFLVENTGNTILTDPTVDDPKLGAVTCPAVALEPGESVSCTAPVYTITADDEDAGSVDNTATAAATPPNGLPQVSSRPSSTSTPVERAAPALAIEKSAEPQDAASYQEGQEITYSFVVRNTGNVTVADIDVTESDFSGTGTLSALSCPADRTLAPNTSFVCTASYTLTQADVDAGEVTNAATASGDAPDGAPVDAPEDTARIPVEADPQIALEKSVTPSAPAGPGETVTYEFVITNTGNVSLTDPTIDETAFGGSGAPPEVSCPSGVLRPGEVVICTASYVITQTDADAGGFENTATATAIPPAGSEPPVSAPSTAEVAIAARPDLDLRKSASPETIGRAGETVTYSFEVTNRGNVTLRDLEVAEGQFSGTGELSAIDCPVTSLAAGETTTCTATYQVTQEDVDTGTIANSATVGGTSPNGETVPSPPSRATVDAPPSPAVELEKLADPTTASAAGATIQYDFVVRNTGNVTLHELTIDENDFSGSGQLSAITCPGDALAPGAEMTCHADYTLSQDDVDAGVVTNTATARGNSPTNEETSSSPANAIVTIEAAPSLTLVKSADRTELRVGEEITYTFVIENTGNVTLTGVTVNDTGFTGSGSLSEISCPDEASALKPGAQIDCSASYTVTQADVDRGTIDNTATATGTPPSGREVTTPPSEVRIPQDPQPSLTLAKSVDPGSATAAGTTVTYTFNVRNTGNVTLHEIGIDEQDFSGTGSLSAIECPAAPLAPGGTTRCTASYTITQADVDAGTITNTAAAHGTPPRGGAVDSDPDEAEVVIPPAPSLQIVKSADTTELVAGETITYSFVVSNTGNVTLHEVAVSEGDFSGAGELSEVVCRDDAGQLAPGAQLVCSATYVVQQADVDRGTLENTATAQATSPGGEAVESDPSDVRIPQDPQPGLTLLKTADADRAAKAGQRITYSFAITNTGNVTLRDVTVQEGEFSGAGALGEPVCPDEAAALLPGRTVVCTAVYTVVEADLSGAPLTNTAIASGIGPGASDRVFSGFSTALVPTAKTESPGLATTGVSIAVGLIVLAALLLIGGALVLVLRARRAAHPGS</sequence>
<name>A0ABY4ARB0_9MICO</name>